<dbReference type="AlphaFoldDB" id="A0A8J3WQ39"/>
<dbReference type="SMART" id="SM00347">
    <property type="entry name" value="HTH_MARR"/>
    <property type="match status" value="1"/>
</dbReference>
<dbReference type="Proteomes" id="UP000619788">
    <property type="component" value="Unassembled WGS sequence"/>
</dbReference>
<dbReference type="PROSITE" id="PS50995">
    <property type="entry name" value="HTH_MARR_2"/>
    <property type="match status" value="1"/>
</dbReference>
<name>A0A8J3WQ39_9ACTN</name>
<dbReference type="PANTHER" id="PTHR33164">
    <property type="entry name" value="TRANSCRIPTIONAL REGULATOR, MARR FAMILY"/>
    <property type="match status" value="1"/>
</dbReference>
<dbReference type="RefSeq" id="WP_204069626.1">
    <property type="nucleotide sequence ID" value="NZ_BOOJ01000091.1"/>
</dbReference>
<dbReference type="PRINTS" id="PR00598">
    <property type="entry name" value="HTHMARR"/>
</dbReference>
<organism evidence="2 3">
    <name type="scientific">Planobispora siamensis</name>
    <dbReference type="NCBI Taxonomy" id="936338"/>
    <lineage>
        <taxon>Bacteria</taxon>
        <taxon>Bacillati</taxon>
        <taxon>Actinomycetota</taxon>
        <taxon>Actinomycetes</taxon>
        <taxon>Streptosporangiales</taxon>
        <taxon>Streptosporangiaceae</taxon>
        <taxon>Planobispora</taxon>
    </lineage>
</organism>
<sequence>MADSTDGHSAAAVAFLLAQLGEHAAAKFAERIHPLQLTPAHAGILRLVAVQPGCSQQALARTLGALPSKVVTLVDDLQQRGLIERRRNPDDRRLHALHLTTAGTELLRKVRAAAESHGADLTRALDPQQRDNLAALLGCIAADQHLHPGIHPGYQRLRR</sequence>
<dbReference type="InterPro" id="IPR036390">
    <property type="entry name" value="WH_DNA-bd_sf"/>
</dbReference>
<evidence type="ECO:0000259" key="1">
    <source>
        <dbReference type="PROSITE" id="PS50995"/>
    </source>
</evidence>
<feature type="domain" description="HTH marR-type" evidence="1">
    <location>
        <begin position="10"/>
        <end position="142"/>
    </location>
</feature>
<protein>
    <recommendedName>
        <fullName evidence="1">HTH marR-type domain-containing protein</fullName>
    </recommendedName>
</protein>
<dbReference type="GO" id="GO:0003700">
    <property type="term" value="F:DNA-binding transcription factor activity"/>
    <property type="evidence" value="ECO:0007669"/>
    <property type="project" value="InterPro"/>
</dbReference>
<dbReference type="InterPro" id="IPR000835">
    <property type="entry name" value="HTH_MarR-typ"/>
</dbReference>
<evidence type="ECO:0000313" key="3">
    <source>
        <dbReference type="Proteomes" id="UP000619788"/>
    </source>
</evidence>
<dbReference type="EMBL" id="BOOJ01000091">
    <property type="protein sequence ID" value="GIH97640.1"/>
    <property type="molecule type" value="Genomic_DNA"/>
</dbReference>
<accession>A0A8J3WQ39</accession>
<dbReference type="PANTHER" id="PTHR33164:SF89">
    <property type="entry name" value="MARR FAMILY REGULATORY PROTEIN"/>
    <property type="match status" value="1"/>
</dbReference>
<dbReference type="GO" id="GO:0006950">
    <property type="term" value="P:response to stress"/>
    <property type="evidence" value="ECO:0007669"/>
    <property type="project" value="TreeGrafter"/>
</dbReference>
<dbReference type="InterPro" id="IPR036388">
    <property type="entry name" value="WH-like_DNA-bd_sf"/>
</dbReference>
<keyword evidence="3" id="KW-1185">Reference proteome</keyword>
<dbReference type="Gene3D" id="1.10.10.10">
    <property type="entry name" value="Winged helix-like DNA-binding domain superfamily/Winged helix DNA-binding domain"/>
    <property type="match status" value="1"/>
</dbReference>
<evidence type="ECO:0000313" key="2">
    <source>
        <dbReference type="EMBL" id="GIH97640.1"/>
    </source>
</evidence>
<gene>
    <name evidence="2" type="ORF">Psi01_82700</name>
</gene>
<proteinExistence type="predicted"/>
<reference evidence="2 3" key="1">
    <citation type="submission" date="2021-01" db="EMBL/GenBank/DDBJ databases">
        <title>Whole genome shotgun sequence of Planobispora siamensis NBRC 107568.</title>
        <authorList>
            <person name="Komaki H."/>
            <person name="Tamura T."/>
        </authorList>
    </citation>
    <scope>NUCLEOTIDE SEQUENCE [LARGE SCALE GENOMIC DNA]</scope>
    <source>
        <strain evidence="2 3">NBRC 107568</strain>
    </source>
</reference>
<dbReference type="SUPFAM" id="SSF46785">
    <property type="entry name" value="Winged helix' DNA-binding domain"/>
    <property type="match status" value="1"/>
</dbReference>
<dbReference type="InterPro" id="IPR039422">
    <property type="entry name" value="MarR/SlyA-like"/>
</dbReference>
<comment type="caution">
    <text evidence="2">The sequence shown here is derived from an EMBL/GenBank/DDBJ whole genome shotgun (WGS) entry which is preliminary data.</text>
</comment>
<dbReference type="Pfam" id="PF12802">
    <property type="entry name" value="MarR_2"/>
    <property type="match status" value="1"/>
</dbReference>